<feature type="region of interest" description="Disordered" evidence="2">
    <location>
        <begin position="1"/>
        <end position="83"/>
    </location>
</feature>
<keyword evidence="1" id="KW-0175">Coiled coil</keyword>
<evidence type="ECO:0000313" key="5">
    <source>
        <dbReference type="Proteomes" id="UP000694620"/>
    </source>
</evidence>
<dbReference type="PANTHER" id="PTHR31635:SF196">
    <property type="entry name" value="REVERSE TRANSCRIPTASE DOMAIN-CONTAINING PROTEIN-RELATED"/>
    <property type="match status" value="1"/>
</dbReference>
<dbReference type="InterPro" id="IPR005135">
    <property type="entry name" value="Endo/exonuclease/phosphatase"/>
</dbReference>
<dbReference type="GO" id="GO:0003824">
    <property type="term" value="F:catalytic activity"/>
    <property type="evidence" value="ECO:0007669"/>
    <property type="project" value="InterPro"/>
</dbReference>
<name>A0A8C4X5L9_ERPCA</name>
<dbReference type="PANTHER" id="PTHR31635">
    <property type="entry name" value="REVERSE TRANSCRIPTASE DOMAIN-CONTAINING PROTEIN-RELATED"/>
    <property type="match status" value="1"/>
</dbReference>
<feature type="domain" description="Reverse transcriptase" evidence="3">
    <location>
        <begin position="922"/>
        <end position="1193"/>
    </location>
</feature>
<accession>A0A8C4X5L9</accession>
<dbReference type="InterPro" id="IPR043502">
    <property type="entry name" value="DNA/RNA_pol_sf"/>
</dbReference>
<dbReference type="CDD" id="cd01650">
    <property type="entry name" value="RT_nLTR_like"/>
    <property type="match status" value="1"/>
</dbReference>
<dbReference type="InterPro" id="IPR042566">
    <property type="entry name" value="L1_C"/>
</dbReference>
<sequence length="1598" mass="183034">MSNKKKSQKEPEKKLKAASKSGQTSGLSAGVRYGITETDLEQAEECAEFLGPRSIVSSPVESENGSEGASDTGRKGSPITEDHSRLERALQDVLSSTHREPVTGAAFSLAEHESRSELSELKEMIATQIATQKEMNTTLATAMVTAMKELKKDNTNDLKKVATELKKDNKDKETRLFERFDVNFKGMLEKLVEHIEETNSKLKRLDDHINDVSDQLEDVKQGLTARVETAEQMASNADEKATVANSEYKKLGDRLAALEDGCRRNNIRIEGIPEKRESSSPVKFAVELLSKIIGDDFKLDNEIATAYRTKIPSAFKSRSFIVRFERLRCKLDVMALLRHKQEIIFENNLIRIFPDFSPSTAAKRRSYNDIKRMLREADIKYSLLYPAKLKVEVQDGHYIFFSKEEAEKELKKLFPTLFLKNQCLHDGTVNFVSWNVKGLNHELKRKKVCSHLTGLNAKIVFLQETHLLTKDQFRLQKVWTGQMFHSSFIKKTRGVGILIHRTVPFVASEVVSDPEGRYVMVMGNLYNSKMILINVYAPNVDDKEFMQNLFASIPSVNTHKIIMAGDFNCVLNPLLDRTPVTGGTTSNTAKIITQFLNDHNLSDPWRFLNPNSRTYSFYSPVHYSYSRIDYFFIDNNFLPTIKSCKYDTIVISDHAPLVLELKSISPSYSPRRWRLNPLLLADENCTEFISKQISFFLETNTSTEVSAGTLWETLKAFLRGQIISYLSHRNKLETKKVSELRNEITRIDEEQARRPSEALHRKRQALHTELNILTTKETEQLIYKSRQHYYKHGEKANKLLAQQIHKQEVHNAIPVITNKNGEEIIEHNKIMHTFRDYYKSLYSTEPKEDNTQSNAFLDNSQIPQIDALSAEELDKPLTLTELLDAIKSLQSGKSSGPDGYPVEFYKKFSTQLAPLLLVTFTEAKDHQILPQTFRQALITVFPKQNKDLLQCASYRPISLLNNDVKILSKILARRMEKVLPSVISQDQTGFIKGRHLSSNLRRLFNVIYSPAKSNTPEILLSLDAEKAFDMIEWNYLFTALEKFGFGPNICAWIKLLYTSPEATVCINKICSDYFKLERGTRQGCPLSPLLFAIAIEPLAVHCRNSHQIKGIVREGLEQKISLYADDMVLYISDPENTVPAVLTALTEFQKISGLRINLNKSILFPVNSQAYNIKLDTLPFTIADQFKYLGVNITSKHKALYQQNFGVCMEKIKQDLHRWSTLHLTLAGRINSVKMNILPKLLFLFQNISIYINKSFFKQLDSIITSFIWNSKHPRIRRATLQRPQAEGGMALPNFQFYYWAANIQAIKTWTQINAHTQAWSAIEVKSCMAPLQGNHLFQPSQVYPVFNTWKSFGIKMLRDLYIDNIFTSFEQLRSKFNLPATHFFYYLQIRNFVKQKLPDFPHLAPSTMLEKILLNSEETNTISAIYKILLESLPFKDPRGHWEEDLLINISEKEWKVAKQRIHSSSICAKHRIIQLKIIYRAHLSRLKLSKMFPGQDPTCERCNQAPASLGHMFWACTKLTSFWTKIFKCLSDSLSITIPPNPLTGWCQASPKCDAWHSHQTVQSLSHQTREFSFSWSESPSGAFWQTPGRLPCAFY</sequence>
<dbReference type="Gene3D" id="3.30.70.1820">
    <property type="entry name" value="L1 transposable element, RRM domain"/>
    <property type="match status" value="1"/>
</dbReference>
<evidence type="ECO:0000256" key="2">
    <source>
        <dbReference type="SAM" id="MobiDB-lite"/>
    </source>
</evidence>
<dbReference type="InterPro" id="IPR000477">
    <property type="entry name" value="RT_dom"/>
</dbReference>
<dbReference type="CDD" id="cd09076">
    <property type="entry name" value="L1-EN"/>
    <property type="match status" value="1"/>
</dbReference>
<dbReference type="SUPFAM" id="SSF56672">
    <property type="entry name" value="DNA/RNA polymerases"/>
    <property type="match status" value="1"/>
</dbReference>
<feature type="compositionally biased region" description="Acidic residues" evidence="2">
    <location>
        <begin position="38"/>
        <end position="47"/>
    </location>
</feature>
<reference evidence="4" key="3">
    <citation type="submission" date="2025-09" db="UniProtKB">
        <authorList>
            <consortium name="Ensembl"/>
        </authorList>
    </citation>
    <scope>IDENTIFICATION</scope>
</reference>
<evidence type="ECO:0000259" key="3">
    <source>
        <dbReference type="PROSITE" id="PS50878"/>
    </source>
</evidence>
<dbReference type="PROSITE" id="PS50878">
    <property type="entry name" value="RT_POL"/>
    <property type="match status" value="1"/>
</dbReference>
<dbReference type="Pfam" id="PF03372">
    <property type="entry name" value="Exo_endo_phos"/>
    <property type="match status" value="1"/>
</dbReference>
<dbReference type="Gene3D" id="3.60.10.10">
    <property type="entry name" value="Endonuclease/exonuclease/phosphatase"/>
    <property type="match status" value="1"/>
</dbReference>
<evidence type="ECO:0000313" key="4">
    <source>
        <dbReference type="Ensembl" id="ENSECRP00000006498.1"/>
    </source>
</evidence>
<dbReference type="Proteomes" id="UP000694620">
    <property type="component" value="Chromosome 3"/>
</dbReference>
<dbReference type="Gene3D" id="3.30.250.20">
    <property type="entry name" value="L1 transposable element, C-terminal domain"/>
    <property type="match status" value="1"/>
</dbReference>
<keyword evidence="5" id="KW-1185">Reference proteome</keyword>
<dbReference type="Ensembl" id="ENSECRT00000006602.1">
    <property type="protein sequence ID" value="ENSECRP00000006498.1"/>
    <property type="gene ID" value="ENSECRG00000004330.1"/>
</dbReference>
<dbReference type="SUPFAM" id="SSF56219">
    <property type="entry name" value="DNase I-like"/>
    <property type="match status" value="1"/>
</dbReference>
<organism evidence="4 5">
    <name type="scientific">Erpetoichthys calabaricus</name>
    <name type="common">Rope fish</name>
    <name type="synonym">Calamoichthys calabaricus</name>
    <dbReference type="NCBI Taxonomy" id="27687"/>
    <lineage>
        <taxon>Eukaryota</taxon>
        <taxon>Metazoa</taxon>
        <taxon>Chordata</taxon>
        <taxon>Craniata</taxon>
        <taxon>Vertebrata</taxon>
        <taxon>Euteleostomi</taxon>
        <taxon>Actinopterygii</taxon>
        <taxon>Polypteriformes</taxon>
        <taxon>Polypteridae</taxon>
        <taxon>Erpetoichthys</taxon>
    </lineage>
</organism>
<reference evidence="4" key="2">
    <citation type="submission" date="2025-08" db="UniProtKB">
        <authorList>
            <consortium name="Ensembl"/>
        </authorList>
    </citation>
    <scope>IDENTIFICATION</scope>
</reference>
<dbReference type="Pfam" id="PF00078">
    <property type="entry name" value="RVT_1"/>
    <property type="match status" value="1"/>
</dbReference>
<feature type="coiled-coil region" evidence="1">
    <location>
        <begin position="188"/>
        <end position="240"/>
    </location>
</feature>
<reference evidence="4" key="1">
    <citation type="submission" date="2021-06" db="EMBL/GenBank/DDBJ databases">
        <authorList>
            <consortium name="Wellcome Sanger Institute Data Sharing"/>
        </authorList>
    </citation>
    <scope>NUCLEOTIDE SEQUENCE [LARGE SCALE GENOMIC DNA]</scope>
</reference>
<evidence type="ECO:0000256" key="1">
    <source>
        <dbReference type="SAM" id="Coils"/>
    </source>
</evidence>
<protein>
    <recommendedName>
        <fullName evidence="3">Reverse transcriptase domain-containing protein</fullName>
    </recommendedName>
</protein>
<dbReference type="InterPro" id="IPR036691">
    <property type="entry name" value="Endo/exonu/phosph_ase_sf"/>
</dbReference>
<dbReference type="GeneTree" id="ENSGT00940000164735"/>
<proteinExistence type="predicted"/>
<feature type="compositionally biased region" description="Polar residues" evidence="2">
    <location>
        <begin position="55"/>
        <end position="69"/>
    </location>
</feature>